<protein>
    <recommendedName>
        <fullName evidence="3">FAD:protein FMN transferase</fullName>
        <ecNumber evidence="2">2.7.1.180</ecNumber>
    </recommendedName>
    <alternativeName>
        <fullName evidence="9">Flavin transferase</fullName>
    </alternativeName>
</protein>
<evidence type="ECO:0000256" key="7">
    <source>
        <dbReference type="ARBA" id="ARBA00022827"/>
    </source>
</evidence>
<evidence type="ECO:0000256" key="3">
    <source>
        <dbReference type="ARBA" id="ARBA00016337"/>
    </source>
</evidence>
<dbReference type="Proteomes" id="UP000317158">
    <property type="component" value="Unassembled WGS sequence"/>
</dbReference>
<dbReference type="GO" id="GO:0046872">
    <property type="term" value="F:metal ion binding"/>
    <property type="evidence" value="ECO:0007669"/>
    <property type="project" value="UniProtKB-KW"/>
</dbReference>
<dbReference type="Pfam" id="PF02424">
    <property type="entry name" value="ApbE"/>
    <property type="match status" value="1"/>
</dbReference>
<comment type="cofactor">
    <cofactor evidence="1">
        <name>Mg(2+)</name>
        <dbReference type="ChEBI" id="CHEBI:18420"/>
    </cofactor>
</comment>
<dbReference type="PANTHER" id="PTHR30040:SF2">
    <property type="entry name" value="FAD:PROTEIN FMN TRANSFERASE"/>
    <property type="match status" value="1"/>
</dbReference>
<dbReference type="EC" id="2.7.1.180" evidence="2"/>
<dbReference type="InterPro" id="IPR024932">
    <property type="entry name" value="ApbE"/>
</dbReference>
<gene>
    <name evidence="12" type="ORF">EF806_01420</name>
</gene>
<evidence type="ECO:0000313" key="13">
    <source>
        <dbReference type="Proteomes" id="UP000317158"/>
    </source>
</evidence>
<evidence type="ECO:0000256" key="9">
    <source>
        <dbReference type="ARBA" id="ARBA00031306"/>
    </source>
</evidence>
<evidence type="ECO:0000256" key="2">
    <source>
        <dbReference type="ARBA" id="ARBA00011955"/>
    </source>
</evidence>
<keyword evidence="7" id="KW-0274">FAD</keyword>
<dbReference type="SUPFAM" id="SSF143631">
    <property type="entry name" value="ApbE-like"/>
    <property type="match status" value="1"/>
</dbReference>
<comment type="catalytic activity">
    <reaction evidence="10">
        <text>L-threonyl-[protein] + FAD = FMN-L-threonyl-[protein] + AMP + H(+)</text>
        <dbReference type="Rhea" id="RHEA:36847"/>
        <dbReference type="Rhea" id="RHEA-COMP:11060"/>
        <dbReference type="Rhea" id="RHEA-COMP:11061"/>
        <dbReference type="ChEBI" id="CHEBI:15378"/>
        <dbReference type="ChEBI" id="CHEBI:30013"/>
        <dbReference type="ChEBI" id="CHEBI:57692"/>
        <dbReference type="ChEBI" id="CHEBI:74257"/>
        <dbReference type="ChEBI" id="CHEBI:456215"/>
        <dbReference type="EC" id="2.7.1.180"/>
    </reaction>
</comment>
<evidence type="ECO:0000256" key="8">
    <source>
        <dbReference type="ARBA" id="ARBA00022842"/>
    </source>
</evidence>
<evidence type="ECO:0000256" key="1">
    <source>
        <dbReference type="ARBA" id="ARBA00001946"/>
    </source>
</evidence>
<keyword evidence="6" id="KW-0479">Metal-binding</keyword>
<keyword evidence="8" id="KW-0460">Magnesium</keyword>
<feature type="transmembrane region" description="Helical" evidence="11">
    <location>
        <begin position="12"/>
        <end position="32"/>
    </location>
</feature>
<accession>A0A520KT89</accession>
<sequence>MIPMNKRNTYIIIFIILIIFISILSTLFVIPVKTTETRSYMDTFVTISVESTLFNKKNANRVINEAFSEIERIEDVLSFYNKDSVIYALNTKGYLTEEEITPELEYLIKKSIYYSKLSDGAFDVTIHPILELWKKGLWKEDLEMQNRIIKDELSQIGYEKITIDKKMIFLDGVQIDLGGIAKGYAADRALKIMRDGGFDRALVNIGGDMAAGDGVWKVALTDPDDSNNYLTSFNISNKAIATSGNYERYFDPSKKVHHIIDPRTGYPASELISVTVIADECIDADALATAVFVLGPEEGLNLVNSLNDVETLIIDKNRNIYRSDNLSRFEDLQLYHSNNGYEPSSSWSSLPTNGGLNTHINLKSSVVARR</sequence>
<keyword evidence="11" id="KW-0812">Transmembrane</keyword>
<evidence type="ECO:0000256" key="11">
    <source>
        <dbReference type="SAM" id="Phobius"/>
    </source>
</evidence>
<dbReference type="InterPro" id="IPR003374">
    <property type="entry name" value="ApbE-like_sf"/>
</dbReference>
<proteinExistence type="predicted"/>
<dbReference type="GO" id="GO:0016740">
    <property type="term" value="F:transferase activity"/>
    <property type="evidence" value="ECO:0007669"/>
    <property type="project" value="UniProtKB-KW"/>
</dbReference>
<reference evidence="12 13" key="1">
    <citation type="journal article" date="2019" name="Nat. Microbiol.">
        <title>Wide diversity of methane and short-chain alkane metabolisms in uncultured archaea.</title>
        <authorList>
            <person name="Borrel G."/>
            <person name="Adam P.S."/>
            <person name="McKay L.J."/>
            <person name="Chen L.X."/>
            <person name="Sierra-Garcia I.N."/>
            <person name="Sieber C.M."/>
            <person name="Letourneur Q."/>
            <person name="Ghozlane A."/>
            <person name="Andersen G.L."/>
            <person name="Li W.J."/>
            <person name="Hallam S.J."/>
            <person name="Muyzer G."/>
            <person name="de Oliveira V.M."/>
            <person name="Inskeep W.P."/>
            <person name="Banfield J.F."/>
            <person name="Gribaldo S."/>
        </authorList>
    </citation>
    <scope>NUCLEOTIDE SEQUENCE [LARGE SCALE GENOMIC DNA]</scope>
    <source>
        <strain evidence="12">NM1a</strain>
    </source>
</reference>
<dbReference type="Gene3D" id="3.10.520.10">
    <property type="entry name" value="ApbE-like domains"/>
    <property type="match status" value="1"/>
</dbReference>
<dbReference type="PIRSF" id="PIRSF006268">
    <property type="entry name" value="ApbE"/>
    <property type="match status" value="1"/>
</dbReference>
<keyword evidence="11" id="KW-1133">Transmembrane helix</keyword>
<dbReference type="AlphaFoldDB" id="A0A520KT89"/>
<evidence type="ECO:0000256" key="6">
    <source>
        <dbReference type="ARBA" id="ARBA00022723"/>
    </source>
</evidence>
<evidence type="ECO:0000256" key="5">
    <source>
        <dbReference type="ARBA" id="ARBA00022679"/>
    </source>
</evidence>
<name>A0A520KT89_METT2</name>
<keyword evidence="5 12" id="KW-0808">Transferase</keyword>
<keyword evidence="4" id="KW-0285">Flavoprotein</keyword>
<organism evidence="12 13">
    <name type="scientific">Methanoliparum thermophilum</name>
    <dbReference type="NCBI Taxonomy" id="2491083"/>
    <lineage>
        <taxon>Archaea</taxon>
        <taxon>Methanobacteriati</taxon>
        <taxon>Methanobacteriota</taxon>
        <taxon>Candidatus Methanoliparia</taxon>
        <taxon>Candidatus Methanoliparales</taxon>
        <taxon>Candidatus Methanoliparaceae</taxon>
        <taxon>Candidatus Methanoliparum</taxon>
    </lineage>
</organism>
<dbReference type="PANTHER" id="PTHR30040">
    <property type="entry name" value="THIAMINE BIOSYNTHESIS LIPOPROTEIN APBE"/>
    <property type="match status" value="1"/>
</dbReference>
<evidence type="ECO:0000256" key="4">
    <source>
        <dbReference type="ARBA" id="ARBA00022630"/>
    </source>
</evidence>
<evidence type="ECO:0000256" key="10">
    <source>
        <dbReference type="ARBA" id="ARBA00048540"/>
    </source>
</evidence>
<keyword evidence="11" id="KW-0472">Membrane</keyword>
<dbReference type="EMBL" id="RXIF01000003">
    <property type="protein sequence ID" value="RZN65204.1"/>
    <property type="molecule type" value="Genomic_DNA"/>
</dbReference>
<evidence type="ECO:0000313" key="12">
    <source>
        <dbReference type="EMBL" id="RZN65204.1"/>
    </source>
</evidence>
<comment type="caution">
    <text evidence="12">The sequence shown here is derived from an EMBL/GenBank/DDBJ whole genome shotgun (WGS) entry which is preliminary data.</text>
</comment>